<keyword evidence="2" id="KW-1185">Reference proteome</keyword>
<dbReference type="Proteomes" id="UP000627464">
    <property type="component" value="Unassembled WGS sequence"/>
</dbReference>
<gene>
    <name evidence="1" type="ORF">GCM10011328_33310</name>
</gene>
<proteinExistence type="predicted"/>
<sequence>MPCSQSSVVGHRYRREKEEIVKKNRVDWPEINKQAVMTDCLFISFIKFYFYRFNYFTFLEQ</sequence>
<evidence type="ECO:0000313" key="1">
    <source>
        <dbReference type="EMBL" id="GGA55145.1"/>
    </source>
</evidence>
<comment type="caution">
    <text evidence="1">The sequence shown here is derived from an EMBL/GenBank/DDBJ whole genome shotgun (WGS) entry which is preliminary data.</text>
</comment>
<accession>A0ABQ1H176</accession>
<organism evidence="1 2">
    <name type="scientific">Hafnia psychrotolerans</name>
    <dbReference type="NCBI Taxonomy" id="1477018"/>
    <lineage>
        <taxon>Bacteria</taxon>
        <taxon>Pseudomonadati</taxon>
        <taxon>Pseudomonadota</taxon>
        <taxon>Gammaproteobacteria</taxon>
        <taxon>Enterobacterales</taxon>
        <taxon>Hafniaceae</taxon>
        <taxon>Hafnia</taxon>
    </lineage>
</organism>
<protein>
    <submittedName>
        <fullName evidence="1">Uncharacterized protein</fullName>
    </submittedName>
</protein>
<name>A0ABQ1H176_9GAMM</name>
<evidence type="ECO:0000313" key="2">
    <source>
        <dbReference type="Proteomes" id="UP000627464"/>
    </source>
</evidence>
<reference evidence="2" key="1">
    <citation type="journal article" date="2019" name="Int. J. Syst. Evol. Microbiol.">
        <title>The Global Catalogue of Microorganisms (GCM) 10K type strain sequencing project: providing services to taxonomists for standard genome sequencing and annotation.</title>
        <authorList>
            <consortium name="The Broad Institute Genomics Platform"/>
            <consortium name="The Broad Institute Genome Sequencing Center for Infectious Disease"/>
            <person name="Wu L."/>
            <person name="Ma J."/>
        </authorList>
    </citation>
    <scope>NUCLEOTIDE SEQUENCE [LARGE SCALE GENOMIC DNA]</scope>
    <source>
        <strain evidence="2">CGMCC 1.12806</strain>
    </source>
</reference>
<dbReference type="EMBL" id="BMFZ01000009">
    <property type="protein sequence ID" value="GGA55145.1"/>
    <property type="molecule type" value="Genomic_DNA"/>
</dbReference>